<dbReference type="RefSeq" id="WP_092233427.1">
    <property type="nucleotide sequence ID" value="NZ_FNLL01000005.1"/>
</dbReference>
<protein>
    <submittedName>
        <fullName evidence="2">Uncharacterized iron-regulated protein</fullName>
    </submittedName>
</protein>
<dbReference type="SUPFAM" id="SSF159501">
    <property type="entry name" value="EreA/ChaN-like"/>
    <property type="match status" value="1"/>
</dbReference>
<keyword evidence="3" id="KW-1185">Reference proteome</keyword>
<accession>A0A1H2GEV1</accession>
<dbReference type="PROSITE" id="PS51257">
    <property type="entry name" value="PROKAR_LIPOPROTEIN"/>
    <property type="match status" value="1"/>
</dbReference>
<proteinExistence type="predicted"/>
<dbReference type="EMBL" id="FNLL01000005">
    <property type="protein sequence ID" value="SDU18049.1"/>
    <property type="molecule type" value="Genomic_DNA"/>
</dbReference>
<dbReference type="Proteomes" id="UP000199608">
    <property type="component" value="Unassembled WGS sequence"/>
</dbReference>
<dbReference type="InterPro" id="IPR007314">
    <property type="entry name" value="Cofac_haem-bd_dom"/>
</dbReference>
<reference evidence="3" key="1">
    <citation type="submission" date="2016-10" db="EMBL/GenBank/DDBJ databases">
        <authorList>
            <person name="Varghese N."/>
            <person name="Submissions S."/>
        </authorList>
    </citation>
    <scope>NUCLEOTIDE SEQUENCE [LARGE SCALE GENOMIC DNA]</scope>
    <source>
        <strain evidence="3">DSM 3384</strain>
    </source>
</reference>
<evidence type="ECO:0000313" key="2">
    <source>
        <dbReference type="EMBL" id="SDU18049.1"/>
    </source>
</evidence>
<dbReference type="CDD" id="cd14727">
    <property type="entry name" value="ChanN-like"/>
    <property type="match status" value="1"/>
</dbReference>
<name>A0A1H2GEV1_9BACT</name>
<dbReference type="Pfam" id="PF04187">
    <property type="entry name" value="Cofac_haem_bdg"/>
    <property type="match status" value="1"/>
</dbReference>
<organism evidence="2 3">
    <name type="scientific">Desulfobacula phenolica</name>
    <dbReference type="NCBI Taxonomy" id="90732"/>
    <lineage>
        <taxon>Bacteria</taxon>
        <taxon>Pseudomonadati</taxon>
        <taxon>Thermodesulfobacteriota</taxon>
        <taxon>Desulfobacteria</taxon>
        <taxon>Desulfobacterales</taxon>
        <taxon>Desulfobacteraceae</taxon>
        <taxon>Desulfobacula</taxon>
    </lineage>
</organism>
<dbReference type="Gene3D" id="3.40.50.11550">
    <property type="match status" value="1"/>
</dbReference>
<feature type="domain" description="Haem-binding uptake Tiki superfamily ChaN" evidence="1">
    <location>
        <begin position="51"/>
        <end position="267"/>
    </location>
</feature>
<evidence type="ECO:0000259" key="1">
    <source>
        <dbReference type="Pfam" id="PF04187"/>
    </source>
</evidence>
<gene>
    <name evidence="2" type="ORF">SAMN04487931_105162</name>
</gene>
<evidence type="ECO:0000313" key="3">
    <source>
        <dbReference type="Proteomes" id="UP000199608"/>
    </source>
</evidence>
<sequence length="348" mass="40156">MDRLFIFFLIFLILPILQSCATVNNPVLRKDPLIGKIINAQTGVQINFESLIKDISTHDVIYLSEKHDNPEHHNIQHKVINSLIKNGLKPTLGFEFFSMDNTPDLLNFVDSGKVPHSKKTETIIEKNLRKKLGWDTHSDQMWKFYYDLLKIAKKEHLQVAGIDLPNTLKKRITRKGINGITPIEKDLIFSTQLTDKAYKDYMYSIFKEVHCGMSHGKMQSRLYDTWVARNDKMALSINQLHKHLKGPVIIIIGGGHTAYGLGVINRVTAIDKTIQQINIDLKEIDLTPSRLSEYIQPLDLEGFEKVPPADYLWFTQRVSYTDPCEEFKKSLQKMKKHSENFKRNNPPK</sequence>
<dbReference type="AlphaFoldDB" id="A0A1H2GEV1"/>